<dbReference type="PANTHER" id="PTHR43078">
    <property type="entry name" value="UDP-GLUCURONIC ACID DECARBOXYLASE-RELATED"/>
    <property type="match status" value="1"/>
</dbReference>
<dbReference type="GO" id="GO:0070403">
    <property type="term" value="F:NAD+ binding"/>
    <property type="evidence" value="ECO:0007669"/>
    <property type="project" value="InterPro"/>
</dbReference>
<keyword evidence="11" id="KW-1185">Reference proteome</keyword>
<dbReference type="InterPro" id="IPR036291">
    <property type="entry name" value="NAD(P)-bd_dom_sf"/>
</dbReference>
<dbReference type="InterPro" id="IPR016040">
    <property type="entry name" value="NAD(P)-bd_dom"/>
</dbReference>
<comment type="similarity">
    <text evidence="3">Belongs to the NAD(P)-dependent epimerase/dehydratase family. UDP-glucuronic acid decarboxylase subfamily.</text>
</comment>
<dbReference type="Pfam" id="PF16363">
    <property type="entry name" value="GDP_Man_Dehyd"/>
    <property type="match status" value="1"/>
</dbReference>
<evidence type="ECO:0000256" key="3">
    <source>
        <dbReference type="ARBA" id="ARBA00007505"/>
    </source>
</evidence>
<gene>
    <name evidence="10" type="ORF">OPV22_025421</name>
</gene>
<accession>A0AAV8QDT1</accession>
<evidence type="ECO:0000256" key="4">
    <source>
        <dbReference type="ARBA" id="ARBA00012290"/>
    </source>
</evidence>
<dbReference type="GO" id="GO:0005737">
    <property type="term" value="C:cytoplasm"/>
    <property type="evidence" value="ECO:0007669"/>
    <property type="project" value="TreeGrafter"/>
</dbReference>
<dbReference type="AlphaFoldDB" id="A0AAV8QDT1"/>
<dbReference type="GO" id="GO:0042732">
    <property type="term" value="P:D-xylose metabolic process"/>
    <property type="evidence" value="ECO:0007669"/>
    <property type="project" value="InterPro"/>
</dbReference>
<name>A0AAV8QDT1_ENSVE</name>
<sequence length="190" mass="21307">MLISVLSDVTEPLLVEVDRIYHLACLASPIFYKHNPVKTIKTNVIGTLTMLGLAKRVGARILLTSTSEVYGDPLEHPQEEEYWGNVNPIALSLEKVNYWKEIARGIGNESGQQQEPSPTLSTCGYICNLDNPVNPGDAIVFSSDFLKRSGGENKNAESTTSMRYFHRKSSQLSESPKRSFSRNRQVVEFW</sequence>
<evidence type="ECO:0000256" key="8">
    <source>
        <dbReference type="ARBA" id="ARBA00025005"/>
    </source>
</evidence>
<keyword evidence="6" id="KW-0520">NAD</keyword>
<organism evidence="10 11">
    <name type="scientific">Ensete ventricosum</name>
    <name type="common">Abyssinian banana</name>
    <name type="synonym">Musa ensete</name>
    <dbReference type="NCBI Taxonomy" id="4639"/>
    <lineage>
        <taxon>Eukaryota</taxon>
        <taxon>Viridiplantae</taxon>
        <taxon>Streptophyta</taxon>
        <taxon>Embryophyta</taxon>
        <taxon>Tracheophyta</taxon>
        <taxon>Spermatophyta</taxon>
        <taxon>Magnoliopsida</taxon>
        <taxon>Liliopsida</taxon>
        <taxon>Zingiberales</taxon>
        <taxon>Musaceae</taxon>
        <taxon>Ensete</taxon>
    </lineage>
</organism>
<evidence type="ECO:0000256" key="6">
    <source>
        <dbReference type="ARBA" id="ARBA00023027"/>
    </source>
</evidence>
<comment type="pathway">
    <text evidence="2">Nucleotide-sugar biosynthesis; UDP-alpha-D-xylose biosynthesis; UDP-alpha-D-xylose from UDP-alpha-D-glucuronate: step 1/1.</text>
</comment>
<dbReference type="Proteomes" id="UP001222027">
    <property type="component" value="Unassembled WGS sequence"/>
</dbReference>
<dbReference type="Gene3D" id="3.40.50.720">
    <property type="entry name" value="NAD(P)-binding Rossmann-like Domain"/>
    <property type="match status" value="1"/>
</dbReference>
<feature type="domain" description="NAD(P)-binding" evidence="9">
    <location>
        <begin position="15"/>
        <end position="81"/>
    </location>
</feature>
<keyword evidence="7" id="KW-0456">Lyase</keyword>
<evidence type="ECO:0000256" key="7">
    <source>
        <dbReference type="ARBA" id="ARBA00023239"/>
    </source>
</evidence>
<proteinExistence type="inferred from homology"/>
<dbReference type="SUPFAM" id="SSF51735">
    <property type="entry name" value="NAD(P)-binding Rossmann-fold domains"/>
    <property type="match status" value="1"/>
</dbReference>
<keyword evidence="5" id="KW-0210">Decarboxylase</keyword>
<comment type="function">
    <text evidence="8">Catalyzes the NAD-dependent decarboxylation of UDP-glucuronic acid to UDP-xylose. Necessary for the biosynthesis of the core tetrasaccharide in glycosaminoglycan biosynthesis.</text>
</comment>
<evidence type="ECO:0000259" key="9">
    <source>
        <dbReference type="Pfam" id="PF16363"/>
    </source>
</evidence>
<dbReference type="InterPro" id="IPR044516">
    <property type="entry name" value="UXS-like"/>
</dbReference>
<evidence type="ECO:0000256" key="5">
    <source>
        <dbReference type="ARBA" id="ARBA00022793"/>
    </source>
</evidence>
<reference evidence="10 11" key="1">
    <citation type="submission" date="2022-12" db="EMBL/GenBank/DDBJ databases">
        <title>Chromosome-scale assembly of the Ensete ventricosum genome.</title>
        <authorList>
            <person name="Dussert Y."/>
            <person name="Stocks J."/>
            <person name="Wendawek A."/>
            <person name="Woldeyes F."/>
            <person name="Nichols R.A."/>
            <person name="Borrell J.S."/>
        </authorList>
    </citation>
    <scope>NUCLEOTIDE SEQUENCE [LARGE SCALE GENOMIC DNA]</scope>
    <source>
        <strain evidence="11">cv. Maze</strain>
        <tissue evidence="10">Seeds</tissue>
    </source>
</reference>
<evidence type="ECO:0000256" key="2">
    <source>
        <dbReference type="ARBA" id="ARBA00005100"/>
    </source>
</evidence>
<dbReference type="GO" id="GO:0048040">
    <property type="term" value="F:UDP-glucuronate decarboxylase activity"/>
    <property type="evidence" value="ECO:0007669"/>
    <property type="project" value="UniProtKB-EC"/>
</dbReference>
<dbReference type="EMBL" id="JAQQAF010000007">
    <property type="protein sequence ID" value="KAJ8471078.1"/>
    <property type="molecule type" value="Genomic_DNA"/>
</dbReference>
<evidence type="ECO:0000256" key="1">
    <source>
        <dbReference type="ARBA" id="ARBA00001911"/>
    </source>
</evidence>
<evidence type="ECO:0000313" key="11">
    <source>
        <dbReference type="Proteomes" id="UP001222027"/>
    </source>
</evidence>
<comment type="caution">
    <text evidence="10">The sequence shown here is derived from an EMBL/GenBank/DDBJ whole genome shotgun (WGS) entry which is preliminary data.</text>
</comment>
<evidence type="ECO:0000313" key="10">
    <source>
        <dbReference type="EMBL" id="KAJ8471078.1"/>
    </source>
</evidence>
<protein>
    <recommendedName>
        <fullName evidence="4">UDP-glucuronate decarboxylase</fullName>
        <ecNumber evidence="4">4.1.1.35</ecNumber>
    </recommendedName>
</protein>
<dbReference type="EC" id="4.1.1.35" evidence="4"/>
<dbReference type="PANTHER" id="PTHR43078:SF7">
    <property type="entry name" value="UDP-GLUCURONATE DECARBOXYLASE"/>
    <property type="match status" value="1"/>
</dbReference>
<comment type="cofactor">
    <cofactor evidence="1">
        <name>NAD(+)</name>
        <dbReference type="ChEBI" id="CHEBI:57540"/>
    </cofactor>
</comment>